<name>A0AAX3CXN4_9ENTR</name>
<sequence>MKTIIAVILYNTQIDDSETIKQLAVNVCDNCILIIVNNGPKKINKNSAVLDILVREYIGVEIREYIENKPLSWIYNEVLNGFDSDRYVFFDDDSKIDCDFFIKLKLYYNDSIDVQIPVIYEVSDGQRYYPVVDGGVYKGCDGSVISQNNILSIGSGLVIYKSLISKFNKLNLSLFDERFALYGVDFSFFRRIEMVKRKYSIKIQNVSFIEHSLSRVNTHYSIYRYRERLYDAVLTTRFYSKNKTSSFFNLARIMIKELIKFKVRNIFLIVKVYVIGKHPRC</sequence>
<proteinExistence type="predicted"/>
<dbReference type="InterPro" id="IPR029044">
    <property type="entry name" value="Nucleotide-diphossugar_trans"/>
</dbReference>
<dbReference type="RefSeq" id="WP_142402404.1">
    <property type="nucleotide sequence ID" value="NZ_CABGVB010000002.1"/>
</dbReference>
<dbReference type="SUPFAM" id="SSF53448">
    <property type="entry name" value="Nucleotide-diphospho-sugar transferases"/>
    <property type="match status" value="1"/>
</dbReference>
<dbReference type="Proteomes" id="UP001060345">
    <property type="component" value="Chromosome"/>
</dbReference>
<reference evidence="1" key="1">
    <citation type="submission" date="2022-08" db="EMBL/GenBank/DDBJ databases">
        <title>Genomic characterization and comparative genomic analysis of a strain of klebsiella michiganensis carrying blaKPC-2 isolated from the blood of children with very preterm bloodstream infection.</title>
        <authorList>
            <person name="Zhang N."/>
        </authorList>
    </citation>
    <scope>NUCLEOTIDE SEQUENCE</scope>
    <source>
        <strain evidence="1">BSI-KPN166</strain>
    </source>
</reference>
<dbReference type="AlphaFoldDB" id="A0AAX3CXN4"/>
<evidence type="ECO:0000313" key="1">
    <source>
        <dbReference type="EMBL" id="UWZ75919.1"/>
    </source>
</evidence>
<evidence type="ECO:0008006" key="3">
    <source>
        <dbReference type="Google" id="ProtNLM"/>
    </source>
</evidence>
<protein>
    <recommendedName>
        <fullName evidence="3">Glycosyltransferase</fullName>
    </recommendedName>
</protein>
<gene>
    <name evidence="1" type="ORF">NP224_09550</name>
</gene>
<evidence type="ECO:0000313" key="2">
    <source>
        <dbReference type="Proteomes" id="UP001060345"/>
    </source>
</evidence>
<organism evidence="1 2">
    <name type="scientific">Klebsiella michiganensis</name>
    <dbReference type="NCBI Taxonomy" id="1134687"/>
    <lineage>
        <taxon>Bacteria</taxon>
        <taxon>Pseudomonadati</taxon>
        <taxon>Pseudomonadota</taxon>
        <taxon>Gammaproteobacteria</taxon>
        <taxon>Enterobacterales</taxon>
        <taxon>Enterobacteriaceae</taxon>
        <taxon>Klebsiella/Raoultella group</taxon>
        <taxon>Klebsiella</taxon>
    </lineage>
</organism>
<accession>A0AAX3CXN4</accession>
<dbReference type="EMBL" id="CP102103">
    <property type="protein sequence ID" value="UWZ75919.1"/>
    <property type="molecule type" value="Genomic_DNA"/>
</dbReference>